<reference evidence="3" key="1">
    <citation type="submission" date="2022-11" db="UniProtKB">
        <authorList>
            <consortium name="WormBaseParasite"/>
        </authorList>
    </citation>
    <scope>IDENTIFICATION</scope>
</reference>
<evidence type="ECO:0000313" key="2">
    <source>
        <dbReference type="Proteomes" id="UP000887540"/>
    </source>
</evidence>
<organism evidence="2 3">
    <name type="scientific">Acrobeloides nanus</name>
    <dbReference type="NCBI Taxonomy" id="290746"/>
    <lineage>
        <taxon>Eukaryota</taxon>
        <taxon>Metazoa</taxon>
        <taxon>Ecdysozoa</taxon>
        <taxon>Nematoda</taxon>
        <taxon>Chromadorea</taxon>
        <taxon>Rhabditida</taxon>
        <taxon>Tylenchina</taxon>
        <taxon>Cephalobomorpha</taxon>
        <taxon>Cephaloboidea</taxon>
        <taxon>Cephalobidae</taxon>
        <taxon>Acrobeloides</taxon>
    </lineage>
</organism>
<dbReference type="InterPro" id="IPR019429">
    <property type="entry name" value="7TM_GPCR_serpentine_rcpt_Sri"/>
</dbReference>
<sequence length="139" mass="15779">MKYCILNVAITNFLLVIIFFLFQPATLFPLVGGFCFDILGVFGTEGTYLGLEITFVIILNQIVSFSCLMWYQYAIMKANERVIPETPEPSDEDDHEEDEFEIDNDDLIEAVANMDLYDPDDLDVLVNESDEGGDEPMET</sequence>
<keyword evidence="1" id="KW-0812">Transmembrane</keyword>
<dbReference type="Pfam" id="PF10327">
    <property type="entry name" value="7TM_GPCR_Sri"/>
    <property type="match status" value="1"/>
</dbReference>
<feature type="transmembrane region" description="Helical" evidence="1">
    <location>
        <begin position="12"/>
        <end position="42"/>
    </location>
</feature>
<accession>A0A914DVU5</accession>
<proteinExistence type="predicted"/>
<dbReference type="WBParaSite" id="ACRNAN_scaffold4160.g20279.t1">
    <property type="protein sequence ID" value="ACRNAN_scaffold4160.g20279.t1"/>
    <property type="gene ID" value="ACRNAN_scaffold4160.g20279"/>
</dbReference>
<keyword evidence="1" id="KW-0472">Membrane</keyword>
<evidence type="ECO:0000313" key="3">
    <source>
        <dbReference type="WBParaSite" id="ACRNAN_scaffold4160.g20279.t1"/>
    </source>
</evidence>
<dbReference type="AlphaFoldDB" id="A0A914DVU5"/>
<name>A0A914DVU5_9BILA</name>
<keyword evidence="1" id="KW-1133">Transmembrane helix</keyword>
<evidence type="ECO:0000256" key="1">
    <source>
        <dbReference type="SAM" id="Phobius"/>
    </source>
</evidence>
<dbReference type="Proteomes" id="UP000887540">
    <property type="component" value="Unplaced"/>
</dbReference>
<keyword evidence="2" id="KW-1185">Reference proteome</keyword>
<protein>
    <submittedName>
        <fullName evidence="3">Uncharacterized protein</fullName>
    </submittedName>
</protein>
<feature type="transmembrane region" description="Helical" evidence="1">
    <location>
        <begin position="48"/>
        <end position="71"/>
    </location>
</feature>